<keyword evidence="1" id="KW-1133">Transmembrane helix</keyword>
<proteinExistence type="predicted"/>
<evidence type="ECO:0000313" key="3">
    <source>
        <dbReference type="Proteomes" id="UP001479436"/>
    </source>
</evidence>
<evidence type="ECO:0000313" key="2">
    <source>
        <dbReference type="EMBL" id="KAK9760601.1"/>
    </source>
</evidence>
<protein>
    <submittedName>
        <fullName evidence="2">Uncharacterized protein</fullName>
    </submittedName>
</protein>
<dbReference type="Proteomes" id="UP001479436">
    <property type="component" value="Unassembled WGS sequence"/>
</dbReference>
<keyword evidence="1" id="KW-0472">Membrane</keyword>
<dbReference type="EMBL" id="JASJQH010001991">
    <property type="protein sequence ID" value="KAK9760601.1"/>
    <property type="molecule type" value="Genomic_DNA"/>
</dbReference>
<feature type="non-terminal residue" evidence="2">
    <location>
        <position position="1"/>
    </location>
</feature>
<accession>A0ABR2WGL8</accession>
<reference evidence="2 3" key="1">
    <citation type="submission" date="2023-04" db="EMBL/GenBank/DDBJ databases">
        <title>Genome of Basidiobolus ranarum AG-B5.</title>
        <authorList>
            <person name="Stajich J.E."/>
            <person name="Carter-House D."/>
            <person name="Gryganskyi A."/>
        </authorList>
    </citation>
    <scope>NUCLEOTIDE SEQUENCE [LARGE SCALE GENOMIC DNA]</scope>
    <source>
        <strain evidence="2 3">AG-B5</strain>
    </source>
</reference>
<comment type="caution">
    <text evidence="2">The sequence shown here is derived from an EMBL/GenBank/DDBJ whole genome shotgun (WGS) entry which is preliminary data.</text>
</comment>
<evidence type="ECO:0000256" key="1">
    <source>
        <dbReference type="SAM" id="Phobius"/>
    </source>
</evidence>
<gene>
    <name evidence="2" type="ORF">K7432_015225</name>
</gene>
<name>A0ABR2WGL8_9FUNG</name>
<organism evidence="2 3">
    <name type="scientific">Basidiobolus ranarum</name>
    <dbReference type="NCBI Taxonomy" id="34480"/>
    <lineage>
        <taxon>Eukaryota</taxon>
        <taxon>Fungi</taxon>
        <taxon>Fungi incertae sedis</taxon>
        <taxon>Zoopagomycota</taxon>
        <taxon>Entomophthoromycotina</taxon>
        <taxon>Basidiobolomycetes</taxon>
        <taxon>Basidiobolales</taxon>
        <taxon>Basidiobolaceae</taxon>
        <taxon>Basidiobolus</taxon>
    </lineage>
</organism>
<feature type="transmembrane region" description="Helical" evidence="1">
    <location>
        <begin position="193"/>
        <end position="213"/>
    </location>
</feature>
<feature type="transmembrane region" description="Helical" evidence="1">
    <location>
        <begin position="233"/>
        <end position="259"/>
    </location>
</feature>
<keyword evidence="1" id="KW-0812">Transmembrane</keyword>
<sequence>VEYLSGDVGRYFASHFGTQLFASGAISTWRLNSLKEVLSRHCTIFNGEDLEMGYLVHKLSGRRKPKLGVSCPCRIGYVRDCIVPTVVPYCAVHWYDILPDPLRRKLNPSMCKCGEHSFLNQRMRSWDPAGCMFMMRWIRVLFAPGGLSYGPKWFARTYSLWKLISLAREIAQLVGIIWSFVRIRSLDDFVKLMVFYADAVFVCWAGIIFYNVWQSWSCGRLGLSWRPDLIMCYPILFEIPFTIIARTGITLYILIYYILCIRFPDDIRTQLEKDHEKNSEILTSQYKSCVVDIDHVTPTPYPSASA</sequence>
<keyword evidence="3" id="KW-1185">Reference proteome</keyword>